<organism evidence="2 3">
    <name type="scientific">Metabacillus fastidiosus</name>
    <dbReference type="NCBI Taxonomy" id="1458"/>
    <lineage>
        <taxon>Bacteria</taxon>
        <taxon>Bacillati</taxon>
        <taxon>Bacillota</taxon>
        <taxon>Bacilli</taxon>
        <taxon>Bacillales</taxon>
        <taxon>Bacillaceae</taxon>
        <taxon>Metabacillus</taxon>
    </lineage>
</organism>
<dbReference type="Gene3D" id="3.60.15.10">
    <property type="entry name" value="Ribonuclease Z/Hydroxyacylglutathione hydrolase-like"/>
    <property type="match status" value="1"/>
</dbReference>
<dbReference type="InterPro" id="IPR001279">
    <property type="entry name" value="Metallo-B-lactamas"/>
</dbReference>
<accession>A0ABU6P518</accession>
<dbReference type="Proteomes" id="UP001342826">
    <property type="component" value="Unassembled WGS sequence"/>
</dbReference>
<reference evidence="2 3" key="1">
    <citation type="submission" date="2023-03" db="EMBL/GenBank/DDBJ databases">
        <title>Bacillus Genome Sequencing.</title>
        <authorList>
            <person name="Dunlap C."/>
        </authorList>
    </citation>
    <scope>NUCLEOTIDE SEQUENCE [LARGE SCALE GENOMIC DNA]</scope>
    <source>
        <strain evidence="2 3">NRS-1717</strain>
    </source>
</reference>
<protein>
    <submittedName>
        <fullName evidence="2">MBL fold metallo-hydrolase</fullName>
    </submittedName>
</protein>
<dbReference type="RefSeq" id="WP_235843093.1">
    <property type="nucleotide sequence ID" value="NZ_JARTFQ010000006.1"/>
</dbReference>
<evidence type="ECO:0000313" key="3">
    <source>
        <dbReference type="Proteomes" id="UP001342826"/>
    </source>
</evidence>
<dbReference type="InterPro" id="IPR036866">
    <property type="entry name" value="RibonucZ/Hydroxyglut_hydro"/>
</dbReference>
<evidence type="ECO:0000313" key="2">
    <source>
        <dbReference type="EMBL" id="MED4403772.1"/>
    </source>
</evidence>
<gene>
    <name evidence="2" type="ORF">P9271_20895</name>
</gene>
<dbReference type="SMART" id="SM00849">
    <property type="entry name" value="Lactamase_B"/>
    <property type="match status" value="1"/>
</dbReference>
<name>A0ABU6P518_9BACI</name>
<dbReference type="PANTHER" id="PTHR42951">
    <property type="entry name" value="METALLO-BETA-LACTAMASE DOMAIN-CONTAINING"/>
    <property type="match status" value="1"/>
</dbReference>
<dbReference type="Pfam" id="PF00753">
    <property type="entry name" value="Lactamase_B"/>
    <property type="match status" value="1"/>
</dbReference>
<keyword evidence="3" id="KW-1185">Reference proteome</keyword>
<comment type="caution">
    <text evidence="2">The sequence shown here is derived from an EMBL/GenBank/DDBJ whole genome shotgun (WGS) entry which is preliminary data.</text>
</comment>
<dbReference type="GeneID" id="301143306"/>
<evidence type="ECO:0000259" key="1">
    <source>
        <dbReference type="SMART" id="SM00849"/>
    </source>
</evidence>
<dbReference type="InterPro" id="IPR037482">
    <property type="entry name" value="ST1585_MBL-fold"/>
</dbReference>
<dbReference type="SUPFAM" id="SSF56281">
    <property type="entry name" value="Metallo-hydrolase/oxidoreductase"/>
    <property type="match status" value="1"/>
</dbReference>
<sequence>MANIHKIDERLTIIDSMDLRKKNRTSTYILQDGKIALFEPSASPSIPYIIEGLHKLNIPLEKIDYIIVTHIHLDHAGGAGLLLEKCPNAKLVVHPKGARHMITPERLIASAKSVYGDDFDRLFDPIVAVPEDRVIIMNDKETIQMSEKCTLTFYDSPGHANHHFSIHDSVTGGIFTGDTVGIFYSQLLEKGLELYLPATSPNQFNPDAMLASAKLFEDLGAKKIYFSHFGVSEHPQKVFTELRKWVPAFIEAGKNGVSKADNNSFESLTEAVVKELDNIIFSYLQEQNISLDDEITEIIKLDIFVSAQGIVDYFQKTGVIHE</sequence>
<feature type="domain" description="Metallo-beta-lactamase" evidence="1">
    <location>
        <begin position="24"/>
        <end position="228"/>
    </location>
</feature>
<dbReference type="EMBL" id="JARTFS010000018">
    <property type="protein sequence ID" value="MED4403772.1"/>
    <property type="molecule type" value="Genomic_DNA"/>
</dbReference>
<dbReference type="PANTHER" id="PTHR42951:SF22">
    <property type="entry name" value="METALLO BETA-LACTAMASE SUPERFAMILY LIPOPROTEIN"/>
    <property type="match status" value="1"/>
</dbReference>
<proteinExistence type="predicted"/>
<dbReference type="CDD" id="cd07726">
    <property type="entry name" value="ST1585-like_MBL-fold"/>
    <property type="match status" value="1"/>
</dbReference>
<dbReference type="InterPro" id="IPR050855">
    <property type="entry name" value="NDM-1-like"/>
</dbReference>